<evidence type="ECO:0000313" key="12">
    <source>
        <dbReference type="Proteomes" id="UP000007875"/>
    </source>
</evidence>
<sequence length="220" mass="23495">MAAGGVSVSVGTPIDLIKIRLQTQTDVKKVIKPSNVILPLSHTLNVRGSSTRALATSAVVSSTVSQAKLYAGPIECAGDIYRQHGLKGLYRGGAAMLMRDIPGYALYFIPYELIRAILTPENGRPGVASALLAGGLAGTLSWGLMNPMDTIKSRLQADIGVKTQKYEGVIHCLRSSYKSEGYSVLFRGMGMNALRGFPQSAALFFGYETAVSSILRLRGQ</sequence>
<keyword evidence="7" id="KW-0496">Mitochondrion</keyword>
<evidence type="ECO:0000256" key="5">
    <source>
        <dbReference type="ARBA" id="ARBA00022737"/>
    </source>
</evidence>
<protein>
    <recommendedName>
        <fullName evidence="13">Solute carrier family 25 member 48</fullName>
    </recommendedName>
</protein>
<evidence type="ECO:0000256" key="1">
    <source>
        <dbReference type="ARBA" id="ARBA00004225"/>
    </source>
</evidence>
<dbReference type="OMA" id="TVESKWI"/>
<comment type="subcellular location">
    <subcellularLocation>
        <location evidence="1">Mitochondrion membrane</location>
        <topology evidence="1">Multi-pass membrane protein</topology>
    </subcellularLocation>
</comment>
<feature type="repeat" description="Solcar" evidence="9">
    <location>
        <begin position="125"/>
        <end position="213"/>
    </location>
</feature>
<evidence type="ECO:0000256" key="2">
    <source>
        <dbReference type="ARBA" id="ARBA00006375"/>
    </source>
</evidence>
<dbReference type="GeneTree" id="ENSGT00940000173007"/>
<dbReference type="GO" id="GO:0031966">
    <property type="term" value="C:mitochondrial membrane"/>
    <property type="evidence" value="ECO:0007669"/>
    <property type="project" value="UniProtKB-SubCell"/>
</dbReference>
<dbReference type="PROSITE" id="PS50920">
    <property type="entry name" value="SOLCAR"/>
    <property type="match status" value="2"/>
</dbReference>
<dbReference type="PANTHER" id="PTHR45624">
    <property type="entry name" value="MITOCHONDRIAL BASIC AMINO ACIDS TRANSPORTER-RELATED"/>
    <property type="match status" value="1"/>
</dbReference>
<keyword evidence="4 9" id="KW-0812">Transmembrane</keyword>
<reference evidence="11" key="2">
    <citation type="submission" date="2025-08" db="UniProtKB">
        <authorList>
            <consortium name="Ensembl"/>
        </authorList>
    </citation>
    <scope>IDENTIFICATION</scope>
</reference>
<evidence type="ECO:0000256" key="7">
    <source>
        <dbReference type="ARBA" id="ARBA00023128"/>
    </source>
</evidence>
<evidence type="ECO:0000256" key="9">
    <source>
        <dbReference type="PROSITE-ProRule" id="PRU00282"/>
    </source>
</evidence>
<evidence type="ECO:0000256" key="8">
    <source>
        <dbReference type="ARBA" id="ARBA00023136"/>
    </source>
</evidence>
<organism evidence="11 12">
    <name type="scientific">Ciona savignyi</name>
    <name type="common">Pacific transparent sea squirt</name>
    <dbReference type="NCBI Taxonomy" id="51511"/>
    <lineage>
        <taxon>Eukaryota</taxon>
        <taxon>Metazoa</taxon>
        <taxon>Chordata</taxon>
        <taxon>Tunicata</taxon>
        <taxon>Ascidiacea</taxon>
        <taxon>Phlebobranchia</taxon>
        <taxon>Cionidae</taxon>
        <taxon>Ciona</taxon>
    </lineage>
</organism>
<evidence type="ECO:0000256" key="4">
    <source>
        <dbReference type="ARBA" id="ARBA00022692"/>
    </source>
</evidence>
<dbReference type="InterPro" id="IPR018108">
    <property type="entry name" value="MCP_transmembrane"/>
</dbReference>
<reference evidence="11" key="3">
    <citation type="submission" date="2025-09" db="UniProtKB">
        <authorList>
            <consortium name="Ensembl"/>
        </authorList>
    </citation>
    <scope>IDENTIFICATION</scope>
</reference>
<dbReference type="AlphaFoldDB" id="H2ZQA8"/>
<feature type="repeat" description="Solcar" evidence="9">
    <location>
        <begin position="1"/>
        <end position="117"/>
    </location>
</feature>
<keyword evidence="5" id="KW-0677">Repeat</keyword>
<dbReference type="GO" id="GO:0022857">
    <property type="term" value="F:transmembrane transporter activity"/>
    <property type="evidence" value="ECO:0007669"/>
    <property type="project" value="TreeGrafter"/>
</dbReference>
<comment type="similarity">
    <text evidence="2 10">Belongs to the mitochondrial carrier (TC 2.A.29) family.</text>
</comment>
<accession>H2ZQA8</accession>
<keyword evidence="8 9" id="KW-0472">Membrane</keyword>
<evidence type="ECO:0000256" key="6">
    <source>
        <dbReference type="ARBA" id="ARBA00022989"/>
    </source>
</evidence>
<evidence type="ECO:0000256" key="10">
    <source>
        <dbReference type="RuleBase" id="RU000488"/>
    </source>
</evidence>
<dbReference type="PANTHER" id="PTHR45624:SF10">
    <property type="entry name" value="SLC (SOLUTE CARRIER) HOMOLOG"/>
    <property type="match status" value="1"/>
</dbReference>
<evidence type="ECO:0000313" key="11">
    <source>
        <dbReference type="Ensembl" id="ENSCSAVP00000019774.1"/>
    </source>
</evidence>
<name>H2ZQA8_CIOSA</name>
<evidence type="ECO:0008006" key="13">
    <source>
        <dbReference type="Google" id="ProtNLM"/>
    </source>
</evidence>
<dbReference type="InterPro" id="IPR050567">
    <property type="entry name" value="Mitochondrial_Carrier"/>
</dbReference>
<evidence type="ECO:0000256" key="3">
    <source>
        <dbReference type="ARBA" id="ARBA00022448"/>
    </source>
</evidence>
<dbReference type="Ensembl" id="ENSCSAVT00000019987.1">
    <property type="protein sequence ID" value="ENSCSAVP00000019774.1"/>
    <property type="gene ID" value="ENSCSAVG00000011601.1"/>
</dbReference>
<keyword evidence="6" id="KW-1133">Transmembrane helix</keyword>
<keyword evidence="12" id="KW-1185">Reference proteome</keyword>
<dbReference type="Proteomes" id="UP000007875">
    <property type="component" value="Unassembled WGS sequence"/>
</dbReference>
<dbReference type="SUPFAM" id="SSF103506">
    <property type="entry name" value="Mitochondrial carrier"/>
    <property type="match status" value="1"/>
</dbReference>
<dbReference type="HOGENOM" id="CLU_015166_16_1_1"/>
<reference evidence="12" key="1">
    <citation type="submission" date="2003-08" db="EMBL/GenBank/DDBJ databases">
        <authorList>
            <person name="Birren B."/>
            <person name="Nusbaum C."/>
            <person name="Abebe A."/>
            <person name="Abouelleil A."/>
            <person name="Adekoya E."/>
            <person name="Ait-zahra M."/>
            <person name="Allen N."/>
            <person name="Allen T."/>
            <person name="An P."/>
            <person name="Anderson M."/>
            <person name="Anderson S."/>
            <person name="Arachchi H."/>
            <person name="Armbruster J."/>
            <person name="Bachantsang P."/>
            <person name="Baldwin J."/>
            <person name="Barry A."/>
            <person name="Bayul T."/>
            <person name="Blitshsteyn B."/>
            <person name="Bloom T."/>
            <person name="Blye J."/>
            <person name="Boguslavskiy L."/>
            <person name="Borowsky M."/>
            <person name="Boukhgalter B."/>
            <person name="Brunache A."/>
            <person name="Butler J."/>
            <person name="Calixte N."/>
            <person name="Calvo S."/>
            <person name="Camarata J."/>
            <person name="Campo K."/>
            <person name="Chang J."/>
            <person name="Cheshatsang Y."/>
            <person name="Citroen M."/>
            <person name="Collymore A."/>
            <person name="Considine T."/>
            <person name="Cook A."/>
            <person name="Cooke P."/>
            <person name="Corum B."/>
            <person name="Cuomo C."/>
            <person name="David R."/>
            <person name="Dawoe T."/>
            <person name="Degray S."/>
            <person name="Dodge S."/>
            <person name="Dooley K."/>
            <person name="Dorje P."/>
            <person name="Dorjee K."/>
            <person name="Dorris L."/>
            <person name="Duffey N."/>
            <person name="Dupes A."/>
            <person name="Elkins T."/>
            <person name="Engels R."/>
            <person name="Erickson J."/>
            <person name="Farina A."/>
            <person name="Faro S."/>
            <person name="Ferreira P."/>
            <person name="Fischer H."/>
            <person name="Fitzgerald M."/>
            <person name="Foley K."/>
            <person name="Gage D."/>
            <person name="Galagan J."/>
            <person name="Gearin G."/>
            <person name="Gnerre S."/>
            <person name="Gnirke A."/>
            <person name="Goyette A."/>
            <person name="Graham J."/>
            <person name="Grandbois E."/>
            <person name="Gyaltsen K."/>
            <person name="Hafez N."/>
            <person name="Hagopian D."/>
            <person name="Hagos B."/>
            <person name="Hall J."/>
            <person name="Hatcher B."/>
            <person name="Heller A."/>
            <person name="Higgins H."/>
            <person name="Honan T."/>
            <person name="Horn A."/>
            <person name="Houde N."/>
            <person name="Hughes L."/>
            <person name="Hulme W."/>
            <person name="Husby E."/>
            <person name="Iliev I."/>
            <person name="Jaffe D."/>
            <person name="Jones C."/>
            <person name="Kamal M."/>
            <person name="Kamat A."/>
            <person name="Kamvysselis M."/>
            <person name="Karlsson E."/>
            <person name="Kells C."/>
            <person name="Kieu A."/>
            <person name="Kisner P."/>
            <person name="Kodira C."/>
            <person name="Kulbokas E."/>
            <person name="Labutti K."/>
            <person name="Lama D."/>
            <person name="Landers T."/>
            <person name="Leger J."/>
            <person name="Levine S."/>
            <person name="Lewis D."/>
            <person name="Lewis T."/>
            <person name="Lindblad-toh K."/>
            <person name="Liu X."/>
            <person name="Lokyitsang T."/>
            <person name="Lokyitsang Y."/>
            <person name="Lucien O."/>
            <person name="Lui A."/>
            <person name="Ma L.J."/>
            <person name="Mabbitt R."/>
            <person name="Macdonald J."/>
            <person name="Maclean C."/>
            <person name="Major J."/>
            <person name="Manning J."/>
            <person name="Marabella R."/>
            <person name="Maru K."/>
            <person name="Matthews C."/>
            <person name="Mauceli E."/>
            <person name="Mccarthy M."/>
            <person name="Mcdonough S."/>
            <person name="Mcghee T."/>
            <person name="Meldrim J."/>
            <person name="Meneus L."/>
            <person name="Mesirov J."/>
            <person name="Mihalev A."/>
            <person name="Mihova T."/>
            <person name="Mikkelsen T."/>
            <person name="Mlenga V."/>
            <person name="Moru K."/>
            <person name="Mozes J."/>
            <person name="Mulrain L."/>
            <person name="Munson G."/>
            <person name="Naylor J."/>
            <person name="Newes C."/>
            <person name="Nguyen C."/>
            <person name="Nguyen N."/>
            <person name="Nguyen T."/>
            <person name="Nicol R."/>
            <person name="Nielsen C."/>
            <person name="Nizzari M."/>
            <person name="Norbu C."/>
            <person name="Norbu N."/>
            <person name="O'donnell P."/>
            <person name="Okoawo O."/>
            <person name="O'leary S."/>
            <person name="Omotosho B."/>
            <person name="O'neill K."/>
            <person name="Osman S."/>
            <person name="Parker S."/>
            <person name="Perrin D."/>
            <person name="Phunkhang P."/>
            <person name="Piqani B."/>
            <person name="Purcell S."/>
            <person name="Rachupka T."/>
            <person name="Ramasamy U."/>
            <person name="Rameau R."/>
            <person name="Ray V."/>
            <person name="Raymond C."/>
            <person name="Retta R."/>
            <person name="Richardson S."/>
            <person name="Rise C."/>
            <person name="Rodriguez J."/>
            <person name="Rogers J."/>
            <person name="Rogov P."/>
            <person name="Rutman M."/>
            <person name="Schupbach R."/>
            <person name="Seaman C."/>
            <person name="Settipalli S."/>
            <person name="Sharpe T."/>
            <person name="Sheridan J."/>
            <person name="Sherpa N."/>
            <person name="Shi J."/>
            <person name="Smirnov S."/>
            <person name="Smith C."/>
            <person name="Sougnez C."/>
            <person name="Spencer B."/>
            <person name="Stalker J."/>
            <person name="Stange-thomann N."/>
            <person name="Stavropoulos S."/>
            <person name="Stetson K."/>
            <person name="Stone C."/>
            <person name="Stone S."/>
            <person name="Stubbs M."/>
            <person name="Talamas J."/>
            <person name="Tchuinga P."/>
            <person name="Tenzing P."/>
            <person name="Tesfaye S."/>
            <person name="Theodore J."/>
            <person name="Thoulutsang Y."/>
            <person name="Topham K."/>
            <person name="Towey S."/>
            <person name="Tsamla T."/>
            <person name="Tsomo N."/>
            <person name="Vallee D."/>
            <person name="Vassiliev H."/>
            <person name="Venkataraman V."/>
            <person name="Vinson J."/>
            <person name="Vo A."/>
            <person name="Wade C."/>
            <person name="Wang S."/>
            <person name="Wangchuk T."/>
            <person name="Wangdi T."/>
            <person name="Whittaker C."/>
            <person name="Wilkinson J."/>
            <person name="Wu Y."/>
            <person name="Wyman D."/>
            <person name="Yadav S."/>
            <person name="Yang S."/>
            <person name="Yang X."/>
            <person name="Yeager S."/>
            <person name="Yee E."/>
            <person name="Young G."/>
            <person name="Zainoun J."/>
            <person name="Zembeck L."/>
            <person name="Zimmer A."/>
            <person name="Zody M."/>
            <person name="Lander E."/>
        </authorList>
    </citation>
    <scope>NUCLEOTIDE SEQUENCE [LARGE SCALE GENOMIC DNA]</scope>
</reference>
<keyword evidence="3 10" id="KW-0813">Transport</keyword>
<dbReference type="Gene3D" id="1.50.40.10">
    <property type="entry name" value="Mitochondrial carrier domain"/>
    <property type="match status" value="1"/>
</dbReference>
<dbReference type="Pfam" id="PF00153">
    <property type="entry name" value="Mito_carr"/>
    <property type="match status" value="2"/>
</dbReference>
<dbReference type="InterPro" id="IPR023395">
    <property type="entry name" value="MCP_dom_sf"/>
</dbReference>
<proteinExistence type="inferred from homology"/>